<evidence type="ECO:0000256" key="11">
    <source>
        <dbReference type="HAMAP-Rule" id="MF_00137"/>
    </source>
</evidence>
<evidence type="ECO:0000259" key="12">
    <source>
        <dbReference type="Pfam" id="PF01259"/>
    </source>
</evidence>
<dbReference type="GO" id="GO:0005524">
    <property type="term" value="F:ATP binding"/>
    <property type="evidence" value="ECO:0007669"/>
    <property type="project" value="UniProtKB-KW"/>
</dbReference>
<feature type="domain" description="SAICAR synthetase/ADE2 N-terminal" evidence="12">
    <location>
        <begin position="4"/>
        <end position="250"/>
    </location>
</feature>
<dbReference type="Pfam" id="PF01259">
    <property type="entry name" value="SAICAR_synt"/>
    <property type="match status" value="1"/>
</dbReference>
<dbReference type="NCBIfam" id="NF010568">
    <property type="entry name" value="PRK13961.1"/>
    <property type="match status" value="1"/>
</dbReference>
<evidence type="ECO:0000256" key="10">
    <source>
        <dbReference type="ARBA" id="ARBA00048475"/>
    </source>
</evidence>
<comment type="caution">
    <text evidence="13">The sequence shown here is derived from an EMBL/GenBank/DDBJ whole genome shotgun (WGS) entry which is preliminary data.</text>
</comment>
<name>A0A9D2NEV1_9FIRM</name>
<protein>
    <recommendedName>
        <fullName evidence="4 11">Phosphoribosylaminoimidazole-succinocarboxamide synthase</fullName>
        <ecNumber evidence="3 11">6.3.2.6</ecNumber>
    </recommendedName>
    <alternativeName>
        <fullName evidence="9 11">SAICAR synthetase</fullName>
    </alternativeName>
</protein>
<evidence type="ECO:0000256" key="8">
    <source>
        <dbReference type="ARBA" id="ARBA00022840"/>
    </source>
</evidence>
<dbReference type="CDD" id="cd01414">
    <property type="entry name" value="SAICAR_synt_Sc"/>
    <property type="match status" value="1"/>
</dbReference>
<evidence type="ECO:0000256" key="2">
    <source>
        <dbReference type="ARBA" id="ARBA00010190"/>
    </source>
</evidence>
<dbReference type="InterPro" id="IPR018236">
    <property type="entry name" value="SAICAR_synthetase_CS"/>
</dbReference>
<dbReference type="EMBL" id="DWWS01000022">
    <property type="protein sequence ID" value="HJC23420.1"/>
    <property type="molecule type" value="Genomic_DNA"/>
</dbReference>
<dbReference type="EC" id="6.3.2.6" evidence="3 11"/>
<reference evidence="13" key="2">
    <citation type="submission" date="2021-04" db="EMBL/GenBank/DDBJ databases">
        <authorList>
            <person name="Gilroy R."/>
        </authorList>
    </citation>
    <scope>NUCLEOTIDE SEQUENCE</scope>
    <source>
        <strain evidence="13">USAMLcec2-132</strain>
    </source>
</reference>
<dbReference type="Gene3D" id="3.30.200.20">
    <property type="entry name" value="Phosphorylase Kinase, domain 1"/>
    <property type="match status" value="1"/>
</dbReference>
<proteinExistence type="inferred from homology"/>
<dbReference type="InterPro" id="IPR028923">
    <property type="entry name" value="SAICAR_synt/ADE2_N"/>
</dbReference>
<comment type="similarity">
    <text evidence="2 11">Belongs to the SAICAR synthetase family.</text>
</comment>
<evidence type="ECO:0000256" key="6">
    <source>
        <dbReference type="ARBA" id="ARBA00022741"/>
    </source>
</evidence>
<dbReference type="InterPro" id="IPR001636">
    <property type="entry name" value="SAICAR_synth"/>
</dbReference>
<comment type="pathway">
    <text evidence="1 11">Purine metabolism; IMP biosynthesis via de novo pathway; 5-amino-1-(5-phospho-D-ribosyl)imidazole-4-carboxamide from 5-amino-1-(5-phospho-D-ribosyl)imidazole-4-carboxylate: step 1/2.</text>
</comment>
<organism evidence="13 14">
    <name type="scientific">Candidatus Eisenbergiella merdavium</name>
    <dbReference type="NCBI Taxonomy" id="2838551"/>
    <lineage>
        <taxon>Bacteria</taxon>
        <taxon>Bacillati</taxon>
        <taxon>Bacillota</taxon>
        <taxon>Clostridia</taxon>
        <taxon>Lachnospirales</taxon>
        <taxon>Lachnospiraceae</taxon>
        <taxon>Eisenbergiella</taxon>
    </lineage>
</organism>
<evidence type="ECO:0000256" key="9">
    <source>
        <dbReference type="ARBA" id="ARBA00030409"/>
    </source>
</evidence>
<gene>
    <name evidence="11" type="primary">purC</name>
    <name evidence="13" type="ORF">H9761_06920</name>
</gene>
<sequence length="286" mass="32764">MKKLISGKVREVYEISERELVIVTTDRISAFDVILPSVICGKGKALNLISLYWFDYTRDIVPNHILSGRLSDMPSFFSRDPAQYENRTVLVKKLRMLPYEFIVRGYLFGSLWKEYQASDTFYGQKPDKAYRLAERLSAPVVTPSVKNSLGHDEPISLERLKKELGAEETDRICEICLKLYQTCFEQALRRGIIIADTKFEFGYDRNGILTLGDEIFTPDSSRFWAMEDYQTGISPRSYDKQPVRDWLTARGLAGITPAPKLPDEIRRAAAETYQECCRRITGSSVL</sequence>
<dbReference type="NCBIfam" id="TIGR00081">
    <property type="entry name" value="purC"/>
    <property type="match status" value="1"/>
</dbReference>
<keyword evidence="8 11" id="KW-0067">ATP-binding</keyword>
<keyword evidence="6 11" id="KW-0547">Nucleotide-binding</keyword>
<evidence type="ECO:0000256" key="7">
    <source>
        <dbReference type="ARBA" id="ARBA00022755"/>
    </source>
</evidence>
<dbReference type="PROSITE" id="PS01058">
    <property type="entry name" value="SAICAR_SYNTHETASE_2"/>
    <property type="match status" value="1"/>
</dbReference>
<dbReference type="GO" id="GO:0004639">
    <property type="term" value="F:phosphoribosylaminoimidazolesuccinocarboxamide synthase activity"/>
    <property type="evidence" value="ECO:0007669"/>
    <property type="project" value="UniProtKB-UniRule"/>
</dbReference>
<dbReference type="SUPFAM" id="SSF56104">
    <property type="entry name" value="SAICAR synthase-like"/>
    <property type="match status" value="1"/>
</dbReference>
<dbReference type="HAMAP" id="MF_00137">
    <property type="entry name" value="SAICAR_synth"/>
    <property type="match status" value="1"/>
</dbReference>
<accession>A0A9D2NEV1</accession>
<reference evidence="13" key="1">
    <citation type="journal article" date="2021" name="PeerJ">
        <title>Extensive microbial diversity within the chicken gut microbiome revealed by metagenomics and culture.</title>
        <authorList>
            <person name="Gilroy R."/>
            <person name="Ravi A."/>
            <person name="Getino M."/>
            <person name="Pursley I."/>
            <person name="Horton D.L."/>
            <person name="Alikhan N.F."/>
            <person name="Baker D."/>
            <person name="Gharbi K."/>
            <person name="Hall N."/>
            <person name="Watson M."/>
            <person name="Adriaenssens E.M."/>
            <person name="Foster-Nyarko E."/>
            <person name="Jarju S."/>
            <person name="Secka A."/>
            <person name="Antonio M."/>
            <person name="Oren A."/>
            <person name="Chaudhuri R.R."/>
            <person name="La Ragione R."/>
            <person name="Hildebrand F."/>
            <person name="Pallen M.J."/>
        </authorList>
    </citation>
    <scope>NUCLEOTIDE SEQUENCE</scope>
    <source>
        <strain evidence="13">USAMLcec2-132</strain>
    </source>
</reference>
<dbReference type="Proteomes" id="UP000823891">
    <property type="component" value="Unassembled WGS sequence"/>
</dbReference>
<dbReference type="AlphaFoldDB" id="A0A9D2NEV1"/>
<evidence type="ECO:0000256" key="3">
    <source>
        <dbReference type="ARBA" id="ARBA00012217"/>
    </source>
</evidence>
<dbReference type="PANTHER" id="PTHR43700:SF1">
    <property type="entry name" value="PHOSPHORIBOSYLAMINOIMIDAZOLE-SUCCINOCARBOXAMIDE SYNTHASE"/>
    <property type="match status" value="1"/>
</dbReference>
<dbReference type="GO" id="GO:0006189">
    <property type="term" value="P:'de novo' IMP biosynthetic process"/>
    <property type="evidence" value="ECO:0007669"/>
    <property type="project" value="UniProtKB-UniRule"/>
</dbReference>
<evidence type="ECO:0000256" key="5">
    <source>
        <dbReference type="ARBA" id="ARBA00022598"/>
    </source>
</evidence>
<evidence type="ECO:0000313" key="13">
    <source>
        <dbReference type="EMBL" id="HJC23420.1"/>
    </source>
</evidence>
<dbReference type="PANTHER" id="PTHR43700">
    <property type="entry name" value="PHOSPHORIBOSYLAMINOIMIDAZOLE-SUCCINOCARBOXAMIDE SYNTHASE"/>
    <property type="match status" value="1"/>
</dbReference>
<dbReference type="GO" id="GO:0005737">
    <property type="term" value="C:cytoplasm"/>
    <property type="evidence" value="ECO:0007669"/>
    <property type="project" value="TreeGrafter"/>
</dbReference>
<keyword evidence="7 11" id="KW-0658">Purine biosynthesis</keyword>
<dbReference type="Gene3D" id="3.30.470.20">
    <property type="entry name" value="ATP-grasp fold, B domain"/>
    <property type="match status" value="1"/>
</dbReference>
<evidence type="ECO:0000256" key="1">
    <source>
        <dbReference type="ARBA" id="ARBA00004672"/>
    </source>
</evidence>
<keyword evidence="5 11" id="KW-0436">Ligase</keyword>
<evidence type="ECO:0000256" key="4">
    <source>
        <dbReference type="ARBA" id="ARBA00016460"/>
    </source>
</evidence>
<comment type="catalytic activity">
    <reaction evidence="10 11">
        <text>5-amino-1-(5-phospho-D-ribosyl)imidazole-4-carboxylate + L-aspartate + ATP = (2S)-2-[5-amino-1-(5-phospho-beta-D-ribosyl)imidazole-4-carboxamido]succinate + ADP + phosphate + 2 H(+)</text>
        <dbReference type="Rhea" id="RHEA:22628"/>
        <dbReference type="ChEBI" id="CHEBI:15378"/>
        <dbReference type="ChEBI" id="CHEBI:29991"/>
        <dbReference type="ChEBI" id="CHEBI:30616"/>
        <dbReference type="ChEBI" id="CHEBI:43474"/>
        <dbReference type="ChEBI" id="CHEBI:58443"/>
        <dbReference type="ChEBI" id="CHEBI:77657"/>
        <dbReference type="ChEBI" id="CHEBI:456216"/>
        <dbReference type="EC" id="6.3.2.6"/>
    </reaction>
</comment>
<evidence type="ECO:0000313" key="14">
    <source>
        <dbReference type="Proteomes" id="UP000823891"/>
    </source>
</evidence>